<gene>
    <name evidence="1" type="ORF">B0T10DRAFT_611129</name>
</gene>
<dbReference type="Proteomes" id="UP000777438">
    <property type="component" value="Unassembled WGS sequence"/>
</dbReference>
<dbReference type="OrthoDB" id="4999445at2759"/>
<proteinExistence type="predicted"/>
<reference evidence="1 2" key="1">
    <citation type="journal article" date="2021" name="Nat. Commun.">
        <title>Genetic determinants of endophytism in the Arabidopsis root mycobiome.</title>
        <authorList>
            <person name="Mesny F."/>
            <person name="Miyauchi S."/>
            <person name="Thiergart T."/>
            <person name="Pickel B."/>
            <person name="Atanasova L."/>
            <person name="Karlsson M."/>
            <person name="Huettel B."/>
            <person name="Barry K.W."/>
            <person name="Haridas S."/>
            <person name="Chen C."/>
            <person name="Bauer D."/>
            <person name="Andreopoulos W."/>
            <person name="Pangilinan J."/>
            <person name="LaButti K."/>
            <person name="Riley R."/>
            <person name="Lipzen A."/>
            <person name="Clum A."/>
            <person name="Drula E."/>
            <person name="Henrissat B."/>
            <person name="Kohler A."/>
            <person name="Grigoriev I.V."/>
            <person name="Martin F.M."/>
            <person name="Hacquard S."/>
        </authorList>
    </citation>
    <scope>NUCLEOTIDE SEQUENCE [LARGE SCALE GENOMIC DNA]</scope>
    <source>
        <strain evidence="1 2">MPI-CAGE-CH-0241</strain>
    </source>
</reference>
<evidence type="ECO:0000313" key="2">
    <source>
        <dbReference type="Proteomes" id="UP000777438"/>
    </source>
</evidence>
<accession>A0A9P8VTX5</accession>
<comment type="caution">
    <text evidence="1">The sequence shown here is derived from an EMBL/GenBank/DDBJ whole genome shotgun (WGS) entry which is preliminary data.</text>
</comment>
<sequence>MLPVANVASVGPKVLPVVLAIGSATAAGGYVRSHPRIFDRYDSQNNPVQQNETVSSTLFPNCAPEARSKFFGLVLESIFA</sequence>
<organism evidence="1 2">
    <name type="scientific">Thelonectria olida</name>
    <dbReference type="NCBI Taxonomy" id="1576542"/>
    <lineage>
        <taxon>Eukaryota</taxon>
        <taxon>Fungi</taxon>
        <taxon>Dikarya</taxon>
        <taxon>Ascomycota</taxon>
        <taxon>Pezizomycotina</taxon>
        <taxon>Sordariomycetes</taxon>
        <taxon>Hypocreomycetidae</taxon>
        <taxon>Hypocreales</taxon>
        <taxon>Nectriaceae</taxon>
        <taxon>Thelonectria</taxon>
    </lineage>
</organism>
<dbReference type="EMBL" id="JAGPYM010000050">
    <property type="protein sequence ID" value="KAH6871798.1"/>
    <property type="molecule type" value="Genomic_DNA"/>
</dbReference>
<protein>
    <submittedName>
        <fullName evidence="1">Uncharacterized protein</fullName>
    </submittedName>
</protein>
<keyword evidence="2" id="KW-1185">Reference proteome</keyword>
<name>A0A9P8VTX5_9HYPO</name>
<evidence type="ECO:0000313" key="1">
    <source>
        <dbReference type="EMBL" id="KAH6871798.1"/>
    </source>
</evidence>
<dbReference type="AlphaFoldDB" id="A0A9P8VTX5"/>